<accession>A0ABU0I9S6</accession>
<organism evidence="3 4">
    <name type="scientific">Rhizobium paknamense</name>
    <dbReference type="NCBI Taxonomy" id="1206817"/>
    <lineage>
        <taxon>Bacteria</taxon>
        <taxon>Pseudomonadati</taxon>
        <taxon>Pseudomonadota</taxon>
        <taxon>Alphaproteobacteria</taxon>
        <taxon>Hyphomicrobiales</taxon>
        <taxon>Rhizobiaceae</taxon>
        <taxon>Rhizobium/Agrobacterium group</taxon>
        <taxon>Rhizobium</taxon>
    </lineage>
</organism>
<evidence type="ECO:0000256" key="1">
    <source>
        <dbReference type="SAM" id="MobiDB-lite"/>
    </source>
</evidence>
<feature type="compositionally biased region" description="Low complexity" evidence="1">
    <location>
        <begin position="136"/>
        <end position="155"/>
    </location>
</feature>
<proteinExistence type="predicted"/>
<sequence length="1050" mass="112309">MKLHTGAPFPIGIIKHVRRENRDCTFPGNGHRPTHRFNATAEPSLSHSADLPPHQDNIDRSVKATFIYLRNLTLMVYVLEKSKNEILSGSYLSYQFSTMRGNQAQPYISYKGNEMAVTTTVNTLDYSSLIVTPQQTGDDSSSEKTSSSKSGTSTTRISPYSIKDGTTSNLSLTTTGDEKASFVSLASTTDTSTEDPTAPIQDTIDLLFNSDFMTEINEGFMYGLKQKDKSFESLDVLRNPQNYTPEQKLIMYLDLLQTQSTYHQYVDHLGDNERGTNNGDEVNGDLNNAIAILGADPDVKAQMTEKVLKAYKLIFEGYRVSPADTDQDVMTLMDQTMTRDNNMKALRQKILDAYQKDVVQGGILDEGLAAGKDINTISQEYNTALSFYSMVLPDDMVKAGASAAAKKYAEFFDKNIITHMSDAKETLDGLINEGLGTGLTDNQKLGLGSIIPVLDSSLVKQGGDVFGDLHIDLSALQKVAESDVNYKDGDGVSRLFDASVEAMAEQWYGTGADKAKDREHFKQDVLNRLEPLLEKAASGEMSLADLAGNLERAVSGLKSLGGDVNGYQNLVQTALQGLLLGASLVSKVPTNETDGMARVMRATGNLSTYSVNDVITMLTEATGLAGQGMAASGGSSPFFIGSTASAGIAKTMFGVDNKAWSKTVSNLNLSYLDKDLLQSSLKSTSQTISNLVKTLLGDTNIIDPIVITTADEKAALDKIIAPSADALANTYFANNADAIAQYKSNFTTIFAAMWGLLKPGGSVDSIKAQISKLIDQTVTSAPAGVDSAKYKETLLSGVTTVLNASRAIYAGLNMTNPTWDSIGLVIIHSVSALATTAAALGDAVKSSNLSFIGSLTGSAGELAVAENKVITAFFKNTGTIAGGIAAVGWLPVEYYQFLKAIDQGGGDPVDLIFMGIGTAADTVGAFEGITGVAYMLANSTFLGRTGAAIGLATGVFSTVFAVAGAVSWAAWAGLAIYQSIKQEKEFKKQTDNINEMLSRTVNDTVNLYIKSSPTGRIYIPPKIEEVVTTPDDWDAIKASAEANRRSETGA</sequence>
<name>A0ABU0I9S6_9HYPH</name>
<dbReference type="EMBL" id="JAUSWH010000001">
    <property type="protein sequence ID" value="MDQ0454026.1"/>
    <property type="molecule type" value="Genomic_DNA"/>
</dbReference>
<feature type="transmembrane region" description="Helical" evidence="2">
    <location>
        <begin position="948"/>
        <end position="977"/>
    </location>
</feature>
<keyword evidence="2" id="KW-1133">Transmembrane helix</keyword>
<evidence type="ECO:0000313" key="4">
    <source>
        <dbReference type="Proteomes" id="UP001235269"/>
    </source>
</evidence>
<evidence type="ECO:0000256" key="2">
    <source>
        <dbReference type="SAM" id="Phobius"/>
    </source>
</evidence>
<evidence type="ECO:0000313" key="3">
    <source>
        <dbReference type="EMBL" id="MDQ0454026.1"/>
    </source>
</evidence>
<keyword evidence="2" id="KW-0812">Transmembrane</keyword>
<feature type="region of interest" description="Disordered" evidence="1">
    <location>
        <begin position="132"/>
        <end position="162"/>
    </location>
</feature>
<dbReference type="RefSeq" id="WP_307156239.1">
    <property type="nucleotide sequence ID" value="NZ_JAUSWH010000001.1"/>
</dbReference>
<reference evidence="3 4" key="1">
    <citation type="submission" date="2023-07" db="EMBL/GenBank/DDBJ databases">
        <title>Genomic Encyclopedia of Type Strains, Phase IV (KMG-IV): sequencing the most valuable type-strain genomes for metagenomic binning, comparative biology and taxonomic classification.</title>
        <authorList>
            <person name="Goeker M."/>
        </authorList>
    </citation>
    <scope>NUCLEOTIDE SEQUENCE [LARGE SCALE GENOMIC DNA]</scope>
    <source>
        <strain evidence="3 4">DSM 100301</strain>
    </source>
</reference>
<keyword evidence="2" id="KW-0472">Membrane</keyword>
<dbReference type="Proteomes" id="UP001235269">
    <property type="component" value="Unassembled WGS sequence"/>
</dbReference>
<protein>
    <submittedName>
        <fullName evidence="3">Uncharacterized protein</fullName>
    </submittedName>
</protein>
<keyword evidence="4" id="KW-1185">Reference proteome</keyword>
<gene>
    <name evidence="3" type="ORF">QO005_000341</name>
</gene>
<comment type="caution">
    <text evidence="3">The sequence shown here is derived from an EMBL/GenBank/DDBJ whole genome shotgun (WGS) entry which is preliminary data.</text>
</comment>